<dbReference type="GO" id="GO:0012505">
    <property type="term" value="C:endomembrane system"/>
    <property type="evidence" value="ECO:0007669"/>
    <property type="project" value="UniProtKB-ARBA"/>
</dbReference>
<feature type="transmembrane region" description="Helical" evidence="9">
    <location>
        <begin position="68"/>
        <end position="91"/>
    </location>
</feature>
<dbReference type="PANTHER" id="PTHR23137">
    <property type="entry name" value="VESICLE TRANSPORT PROTEIN-RELATED"/>
    <property type="match status" value="1"/>
</dbReference>
<keyword evidence="6 9" id="KW-1133">Transmembrane helix</keyword>
<feature type="transmembrane region" description="Helical" evidence="9">
    <location>
        <begin position="155"/>
        <end position="175"/>
    </location>
</feature>
<evidence type="ECO:0000256" key="5">
    <source>
        <dbReference type="ARBA" id="ARBA00022927"/>
    </source>
</evidence>
<comment type="similarity">
    <text evidence="8 9">Belongs to the SFT2 family.</text>
</comment>
<comment type="subcellular location">
    <subcellularLocation>
        <location evidence="2 9">Membrane</location>
        <topology evidence="2 9">Multi-pass membrane protein</topology>
    </subcellularLocation>
</comment>
<keyword evidence="7 9" id="KW-0472">Membrane</keyword>
<sequence length="199" mass="22574">MANLKNDLDEYLLLQSDQKKSSSNYSLPKISAPTFRWFRRDPENSWLQDGSQQECCPKLTRIQRILGFLIFMGLGVFCMILSTIYIPVLVLKARKFALLYTMGSLCFIISFSFLSGFKAMLKQIFSREKLFVSISYFICLILTIYFAMFLQNTPLTVLAAVAQVIFLFLNIVAMVPGGTSGIKFFGQMFKSSVSNTLPV</sequence>
<dbReference type="AlphaFoldDB" id="A0A336MWH0"/>
<dbReference type="InterPro" id="IPR007305">
    <property type="entry name" value="Vesicle_transpt_Got1/SFT2"/>
</dbReference>
<evidence type="ECO:0000313" key="10">
    <source>
        <dbReference type="EMBL" id="SSX30308.1"/>
    </source>
</evidence>
<comment type="function">
    <text evidence="1 9">May be involved in fusion of retrograde transport vesicles derived from an endocytic compartment with the Golgi complex.</text>
</comment>
<dbReference type="InterPro" id="IPR011691">
    <property type="entry name" value="Vesicle_transpt_SFT2"/>
</dbReference>
<evidence type="ECO:0000256" key="3">
    <source>
        <dbReference type="ARBA" id="ARBA00022448"/>
    </source>
</evidence>
<evidence type="ECO:0000256" key="1">
    <source>
        <dbReference type="ARBA" id="ARBA00003566"/>
    </source>
</evidence>
<dbReference type="EMBL" id="UFQT01001383">
    <property type="protein sequence ID" value="SSX30308.1"/>
    <property type="molecule type" value="Genomic_DNA"/>
</dbReference>
<evidence type="ECO:0000256" key="8">
    <source>
        <dbReference type="ARBA" id="ARBA00025800"/>
    </source>
</evidence>
<keyword evidence="4 9" id="KW-0812">Transmembrane</keyword>
<name>A0A336MWH0_CULSO</name>
<evidence type="ECO:0000256" key="2">
    <source>
        <dbReference type="ARBA" id="ARBA00004141"/>
    </source>
</evidence>
<dbReference type="GO" id="GO:0016192">
    <property type="term" value="P:vesicle-mediated transport"/>
    <property type="evidence" value="ECO:0007669"/>
    <property type="project" value="InterPro"/>
</dbReference>
<gene>
    <name evidence="10" type="primary">CSON002302</name>
</gene>
<reference evidence="10" key="1">
    <citation type="submission" date="2018-07" db="EMBL/GenBank/DDBJ databases">
        <authorList>
            <person name="Quirk P.G."/>
            <person name="Krulwich T.A."/>
        </authorList>
    </citation>
    <scope>NUCLEOTIDE SEQUENCE</scope>
</reference>
<keyword evidence="5 9" id="KW-0653">Protein transport</keyword>
<accession>A0A336MWH0</accession>
<organism evidence="10">
    <name type="scientific">Culicoides sonorensis</name>
    <name type="common">Biting midge</name>
    <dbReference type="NCBI Taxonomy" id="179676"/>
    <lineage>
        <taxon>Eukaryota</taxon>
        <taxon>Metazoa</taxon>
        <taxon>Ecdysozoa</taxon>
        <taxon>Arthropoda</taxon>
        <taxon>Hexapoda</taxon>
        <taxon>Insecta</taxon>
        <taxon>Pterygota</taxon>
        <taxon>Neoptera</taxon>
        <taxon>Endopterygota</taxon>
        <taxon>Diptera</taxon>
        <taxon>Nematocera</taxon>
        <taxon>Chironomoidea</taxon>
        <taxon>Ceratopogonidae</taxon>
        <taxon>Ceratopogoninae</taxon>
        <taxon>Culicoides</taxon>
        <taxon>Monoculicoides</taxon>
    </lineage>
</organism>
<dbReference type="GO" id="GO:0016020">
    <property type="term" value="C:membrane"/>
    <property type="evidence" value="ECO:0007669"/>
    <property type="project" value="UniProtKB-SubCell"/>
</dbReference>
<evidence type="ECO:0000256" key="4">
    <source>
        <dbReference type="ARBA" id="ARBA00022692"/>
    </source>
</evidence>
<dbReference type="OMA" id="GLMFFTR"/>
<dbReference type="VEuPathDB" id="VectorBase:CSON002302"/>
<dbReference type="GO" id="GO:0015031">
    <property type="term" value="P:protein transport"/>
    <property type="evidence" value="ECO:0007669"/>
    <property type="project" value="UniProtKB-KW"/>
</dbReference>
<feature type="transmembrane region" description="Helical" evidence="9">
    <location>
        <begin position="97"/>
        <end position="117"/>
    </location>
</feature>
<evidence type="ECO:0000256" key="7">
    <source>
        <dbReference type="ARBA" id="ARBA00023136"/>
    </source>
</evidence>
<proteinExistence type="inferred from homology"/>
<protein>
    <recommendedName>
        <fullName evidence="9">Vesicle transport protein</fullName>
    </recommendedName>
</protein>
<feature type="transmembrane region" description="Helical" evidence="9">
    <location>
        <begin position="129"/>
        <end position="149"/>
    </location>
</feature>
<dbReference type="Pfam" id="PF04178">
    <property type="entry name" value="Got1"/>
    <property type="match status" value="1"/>
</dbReference>
<dbReference type="GO" id="GO:0005737">
    <property type="term" value="C:cytoplasm"/>
    <property type="evidence" value="ECO:0007669"/>
    <property type="project" value="UniProtKB-ARBA"/>
</dbReference>
<evidence type="ECO:0000256" key="6">
    <source>
        <dbReference type="ARBA" id="ARBA00022989"/>
    </source>
</evidence>
<evidence type="ECO:0000256" key="9">
    <source>
        <dbReference type="RuleBase" id="RU363111"/>
    </source>
</evidence>
<keyword evidence="3 9" id="KW-0813">Transport</keyword>
<dbReference type="PANTHER" id="PTHR23137:SF36">
    <property type="entry name" value="VESICLE TRANSPORT PROTEIN SFT2C"/>
    <property type="match status" value="1"/>
</dbReference>